<dbReference type="OrthoDB" id="5175124at2"/>
<keyword evidence="3" id="KW-0963">Cytoplasm</keyword>
<keyword evidence="4" id="KW-0143">Chaperone</keyword>
<dbReference type="Pfam" id="PF14011">
    <property type="entry name" value="ESX-1_EspG"/>
    <property type="match status" value="1"/>
</dbReference>
<gene>
    <name evidence="5" type="ORF">DFQ14_10620</name>
</gene>
<dbReference type="RefSeq" id="WP_114453144.1">
    <property type="nucleotide sequence ID" value="NZ_QPJC01000006.1"/>
</dbReference>
<proteinExistence type="inferred from homology"/>
<evidence type="ECO:0000313" key="5">
    <source>
        <dbReference type="EMBL" id="RCW43545.1"/>
    </source>
</evidence>
<accession>A0A368VRA3</accession>
<evidence type="ECO:0000256" key="1">
    <source>
        <dbReference type="ARBA" id="ARBA00004496"/>
    </source>
</evidence>
<comment type="similarity">
    <text evidence="2">Belongs to the EspG family.</text>
</comment>
<dbReference type="EMBL" id="QPJC01000006">
    <property type="protein sequence ID" value="RCW43545.1"/>
    <property type="molecule type" value="Genomic_DNA"/>
</dbReference>
<evidence type="ECO:0000313" key="6">
    <source>
        <dbReference type="Proteomes" id="UP000253495"/>
    </source>
</evidence>
<reference evidence="5 6" key="1">
    <citation type="submission" date="2018-07" db="EMBL/GenBank/DDBJ databases">
        <title>Genomic Encyclopedia of Type Strains, Phase III (KMG-III): the genomes of soil and plant-associated and newly described type strains.</title>
        <authorList>
            <person name="Whitman W."/>
        </authorList>
    </citation>
    <scope>NUCLEOTIDE SEQUENCE [LARGE SCALE GENOMIC DNA]</scope>
    <source>
        <strain evidence="5 6">CECT 8575</strain>
    </source>
</reference>
<keyword evidence="6" id="KW-1185">Reference proteome</keyword>
<name>A0A368VRA3_9ACTN</name>
<dbReference type="AlphaFoldDB" id="A0A368VRA3"/>
<organism evidence="5 6">
    <name type="scientific">Halopolyspora algeriensis</name>
    <dbReference type="NCBI Taxonomy" id="1500506"/>
    <lineage>
        <taxon>Bacteria</taxon>
        <taxon>Bacillati</taxon>
        <taxon>Actinomycetota</taxon>
        <taxon>Actinomycetes</taxon>
        <taxon>Actinomycetes incertae sedis</taxon>
        <taxon>Halopolyspora</taxon>
    </lineage>
</organism>
<evidence type="ECO:0000256" key="3">
    <source>
        <dbReference type="ARBA" id="ARBA00022490"/>
    </source>
</evidence>
<evidence type="ECO:0000256" key="4">
    <source>
        <dbReference type="ARBA" id="ARBA00023186"/>
    </source>
</evidence>
<comment type="subcellular location">
    <subcellularLocation>
        <location evidence="1">Cytoplasm</location>
    </subcellularLocation>
</comment>
<protein>
    <submittedName>
        <fullName evidence="5">ESAT-6 protein secretion system EspG family protein</fullName>
    </submittedName>
</protein>
<sequence>MVGAITLSIPAVDVLGERLNLDVRQYPFEIPRFGGTPAERSGIEQQVGDELEAAGLGRAGRPEPEVADALYLLSSSEISVAAVGLLDVRTGQWLAARVVATGEVGVLGIITGRGLRMEFLPPENLPETCAGLLPQAPPGAGEAVSVTMSSSAGEHGRSDPRIAESGGMRAVEAITGLARYRIGHYVVTGTDRRGRSTRLPALAWFDTEHGRYTMLGDRSAAGEEVLTCTPVDRQRLLSQLTGLRDRAHRR</sequence>
<dbReference type="Proteomes" id="UP000253495">
    <property type="component" value="Unassembled WGS sequence"/>
</dbReference>
<dbReference type="InterPro" id="IPR025734">
    <property type="entry name" value="EspG"/>
</dbReference>
<evidence type="ECO:0000256" key="2">
    <source>
        <dbReference type="ARBA" id="ARBA00006411"/>
    </source>
</evidence>
<comment type="caution">
    <text evidence="5">The sequence shown here is derived from an EMBL/GenBank/DDBJ whole genome shotgun (WGS) entry which is preliminary data.</text>
</comment>